<dbReference type="Gene3D" id="3.40.50.200">
    <property type="entry name" value="Peptidase S8/S53 domain"/>
    <property type="match status" value="1"/>
</dbReference>
<dbReference type="InterPro" id="IPR036852">
    <property type="entry name" value="Peptidase_S8/S53_dom_sf"/>
</dbReference>
<proteinExistence type="inferred from homology"/>
<evidence type="ECO:0000259" key="3">
    <source>
        <dbReference type="Pfam" id="PF17766"/>
    </source>
</evidence>
<organism evidence="4 5">
    <name type="scientific">Zingiber officinale</name>
    <name type="common">Ginger</name>
    <name type="synonym">Amomum zingiber</name>
    <dbReference type="NCBI Taxonomy" id="94328"/>
    <lineage>
        <taxon>Eukaryota</taxon>
        <taxon>Viridiplantae</taxon>
        <taxon>Streptophyta</taxon>
        <taxon>Embryophyta</taxon>
        <taxon>Tracheophyta</taxon>
        <taxon>Spermatophyta</taxon>
        <taxon>Magnoliopsida</taxon>
        <taxon>Liliopsida</taxon>
        <taxon>Zingiberales</taxon>
        <taxon>Zingiberaceae</taxon>
        <taxon>Zingiber</taxon>
    </lineage>
</organism>
<feature type="domain" description="Subtilisin-like protease fibronectin type-III" evidence="3">
    <location>
        <begin position="57"/>
        <end position="121"/>
    </location>
</feature>
<sequence length="159" mass="17739">MDGNDKATLFATGAGHVSPSRAVDPGLVYDIEPDDYVAHLCSIGYDQGEVFVITHRNRVVTNVGLPNSRHTVKVAPPAGVAVRVTPGTLPFREINERKIYTISMESMKNDQGRFGVVSLLLQLEEKKIPRNCLILWITFTHEMFNLYARALSLFLIHCD</sequence>
<evidence type="ECO:0000256" key="1">
    <source>
        <dbReference type="ARBA" id="ARBA00011073"/>
    </source>
</evidence>
<evidence type="ECO:0000256" key="2">
    <source>
        <dbReference type="ARBA" id="ARBA00022729"/>
    </source>
</evidence>
<name>A0A8J5G810_ZINOF</name>
<reference evidence="4 5" key="1">
    <citation type="submission" date="2020-08" db="EMBL/GenBank/DDBJ databases">
        <title>Plant Genome Project.</title>
        <authorList>
            <person name="Zhang R.-G."/>
        </authorList>
    </citation>
    <scope>NUCLEOTIDE SEQUENCE [LARGE SCALE GENOMIC DNA]</scope>
    <source>
        <tissue evidence="4">Rhizome</tissue>
    </source>
</reference>
<accession>A0A8J5G810</accession>
<dbReference type="GO" id="GO:0006508">
    <property type="term" value="P:proteolysis"/>
    <property type="evidence" value="ECO:0007669"/>
    <property type="project" value="InterPro"/>
</dbReference>
<gene>
    <name evidence="4" type="ORF">ZIOFF_040062</name>
</gene>
<evidence type="ECO:0000313" key="5">
    <source>
        <dbReference type="Proteomes" id="UP000734854"/>
    </source>
</evidence>
<dbReference type="InterPro" id="IPR041469">
    <property type="entry name" value="Subtilisin-like_FN3"/>
</dbReference>
<evidence type="ECO:0000313" key="4">
    <source>
        <dbReference type="EMBL" id="KAG6500219.1"/>
    </source>
</evidence>
<comment type="similarity">
    <text evidence="1">Belongs to the peptidase S8 family.</text>
</comment>
<dbReference type="Pfam" id="PF17766">
    <property type="entry name" value="fn3_6"/>
    <property type="match status" value="1"/>
</dbReference>
<comment type="caution">
    <text evidence="4">The sequence shown here is derived from an EMBL/GenBank/DDBJ whole genome shotgun (WGS) entry which is preliminary data.</text>
</comment>
<dbReference type="EMBL" id="JACMSC010000011">
    <property type="protein sequence ID" value="KAG6500219.1"/>
    <property type="molecule type" value="Genomic_DNA"/>
</dbReference>
<dbReference type="InterPro" id="IPR045051">
    <property type="entry name" value="SBT"/>
</dbReference>
<dbReference type="AlphaFoldDB" id="A0A8J5G810"/>
<keyword evidence="2" id="KW-0732">Signal</keyword>
<dbReference type="Proteomes" id="UP000734854">
    <property type="component" value="Unassembled WGS sequence"/>
</dbReference>
<dbReference type="Gene3D" id="2.60.40.2310">
    <property type="match status" value="1"/>
</dbReference>
<keyword evidence="5" id="KW-1185">Reference proteome</keyword>
<dbReference type="GO" id="GO:0004252">
    <property type="term" value="F:serine-type endopeptidase activity"/>
    <property type="evidence" value="ECO:0007669"/>
    <property type="project" value="InterPro"/>
</dbReference>
<protein>
    <recommendedName>
        <fullName evidence="3">Subtilisin-like protease fibronectin type-III domain-containing protein</fullName>
    </recommendedName>
</protein>
<dbReference type="PANTHER" id="PTHR10795">
    <property type="entry name" value="PROPROTEIN CONVERTASE SUBTILISIN/KEXIN"/>
    <property type="match status" value="1"/>
</dbReference>